<accession>A0A6V7NSR1</accession>
<feature type="signal peptide" evidence="2">
    <location>
        <begin position="1"/>
        <end position="24"/>
    </location>
</feature>
<reference evidence="3" key="1">
    <citation type="submission" date="2020-07" db="EMBL/GenBank/DDBJ databases">
        <authorList>
            <person name="Lin J."/>
        </authorList>
    </citation>
    <scope>NUCLEOTIDE SEQUENCE</scope>
</reference>
<proteinExistence type="predicted"/>
<evidence type="ECO:0000256" key="1">
    <source>
        <dbReference type="SAM" id="MobiDB-lite"/>
    </source>
</evidence>
<protein>
    <submittedName>
        <fullName evidence="3">Uncharacterized protein</fullName>
    </submittedName>
</protein>
<keyword evidence="2" id="KW-0732">Signal</keyword>
<name>A0A6V7NSR1_ANACO</name>
<dbReference type="UniPathway" id="UPA00378"/>
<evidence type="ECO:0000256" key="2">
    <source>
        <dbReference type="SAM" id="SignalP"/>
    </source>
</evidence>
<dbReference type="AlphaFoldDB" id="A0A6V7NSR1"/>
<feature type="chain" id="PRO_5028009816" evidence="2">
    <location>
        <begin position="25"/>
        <end position="202"/>
    </location>
</feature>
<feature type="region of interest" description="Disordered" evidence="1">
    <location>
        <begin position="88"/>
        <end position="127"/>
    </location>
</feature>
<evidence type="ECO:0000313" key="3">
    <source>
        <dbReference type="EMBL" id="CAD1821612.1"/>
    </source>
</evidence>
<sequence>MGHHPPPPPLSLLALSYLLPYSADLRLPFIVTSCGGPSPTATTKATPTAEPEFRLLIGIHTVPAKYHRRHALRLAYFLQQQPTAAPRLASASASSSATSPKKKTSSSSPSRSCTTTTSSSSTALKARSGTDDDTYLRLDELVKSLKGKAKRDVYYGTGGEGKDFEAETIAVHQLKEDLRLVRTLKHFNVTTGLKASKLYHIP</sequence>
<dbReference type="EMBL" id="LR862141">
    <property type="protein sequence ID" value="CAD1821612.1"/>
    <property type="molecule type" value="Genomic_DNA"/>
</dbReference>
<organism evidence="3">
    <name type="scientific">Ananas comosus var. bracteatus</name>
    <name type="common">red pineapple</name>
    <dbReference type="NCBI Taxonomy" id="296719"/>
    <lineage>
        <taxon>Eukaryota</taxon>
        <taxon>Viridiplantae</taxon>
        <taxon>Streptophyta</taxon>
        <taxon>Embryophyta</taxon>
        <taxon>Tracheophyta</taxon>
        <taxon>Spermatophyta</taxon>
        <taxon>Magnoliopsida</taxon>
        <taxon>Liliopsida</taxon>
        <taxon>Poales</taxon>
        <taxon>Bromeliaceae</taxon>
        <taxon>Bromelioideae</taxon>
        <taxon>Ananas</taxon>
    </lineage>
</organism>
<gene>
    <name evidence="3" type="ORF">CB5_LOCUS4823</name>
</gene>